<sequence>MRVGRRSAVAGIVSPLAAAAIALGTATPAAAVVVPQPVPECTADAKCSALLLGGTGSGRLTEQQMEEALGGYFADDTRFTRQNVRYPGTWDFLPSIGIGTLILGGEVNRVLAEDPEANLVIGGFSQGAAVASQLLYRLELMGDEAPDKDQLRFVLVADPYRGPNTNVTNWLAPPTKYDIILVATEYDGIADAPDRWWNVLANWNASLGALYLHVQTTEADLDDVPEENITVYAPNAKGGVITKYLIPTETLPLVKFMPWLKPYEETLKRIVDAGYSRNDDKDEPAEPETTARAAARQTADVTEVVADETPQQETENAAPEKETALEQEPAAEPVVPAEQAAEEPADDEVTEDAETATEETAGESTTSSTGTQRTKRGSENTEKITVAEIKNRLAEEAEADAESTTEAEAADESGTESGEARTTQAAESGSSGSSESSSSARGADRDAA</sequence>
<dbReference type="OrthoDB" id="4568361at2"/>
<dbReference type="Pfam" id="PF08237">
    <property type="entry name" value="PE-PPE"/>
    <property type="match status" value="1"/>
</dbReference>
<keyword evidence="2" id="KW-0732">Signal</keyword>
<proteinExistence type="predicted"/>
<evidence type="ECO:0000256" key="2">
    <source>
        <dbReference type="SAM" id="SignalP"/>
    </source>
</evidence>
<dbReference type="InterPro" id="IPR013228">
    <property type="entry name" value="PE-PPE_C"/>
</dbReference>
<evidence type="ECO:0000259" key="3">
    <source>
        <dbReference type="Pfam" id="PF08237"/>
    </source>
</evidence>
<gene>
    <name evidence="4" type="ORF">MDUV_13010</name>
</gene>
<feature type="compositionally biased region" description="Low complexity" evidence="1">
    <location>
        <begin position="425"/>
        <end position="441"/>
    </location>
</feature>
<feature type="signal peptide" evidence="2">
    <location>
        <begin position="1"/>
        <end position="31"/>
    </location>
</feature>
<feature type="compositionally biased region" description="Low complexity" evidence="1">
    <location>
        <begin position="326"/>
        <end position="339"/>
    </location>
</feature>
<dbReference type="Proteomes" id="UP000467006">
    <property type="component" value="Chromosome"/>
</dbReference>
<feature type="compositionally biased region" description="Acidic residues" evidence="1">
    <location>
        <begin position="340"/>
        <end position="361"/>
    </location>
</feature>
<organism evidence="4 5">
    <name type="scientific">Mycolicibacterium duvalii</name>
    <dbReference type="NCBI Taxonomy" id="39688"/>
    <lineage>
        <taxon>Bacteria</taxon>
        <taxon>Bacillati</taxon>
        <taxon>Actinomycetota</taxon>
        <taxon>Actinomycetes</taxon>
        <taxon>Mycobacteriales</taxon>
        <taxon>Mycobacteriaceae</taxon>
        <taxon>Mycolicibacterium</taxon>
    </lineage>
</organism>
<name>A0A7I7JZ06_9MYCO</name>
<dbReference type="Gene3D" id="3.40.50.1820">
    <property type="entry name" value="alpha/beta hydrolase"/>
    <property type="match status" value="1"/>
</dbReference>
<feature type="chain" id="PRO_5043960939" description="PE-PPE domain-containing protein" evidence="2">
    <location>
        <begin position="32"/>
        <end position="448"/>
    </location>
</feature>
<feature type="compositionally biased region" description="Low complexity" evidence="1">
    <location>
        <begin position="287"/>
        <end position="299"/>
    </location>
</feature>
<dbReference type="InterPro" id="IPR029058">
    <property type="entry name" value="AB_hydrolase_fold"/>
</dbReference>
<evidence type="ECO:0000313" key="5">
    <source>
        <dbReference type="Proteomes" id="UP000467006"/>
    </source>
</evidence>
<feature type="compositionally biased region" description="Low complexity" evidence="1">
    <location>
        <begin position="362"/>
        <end position="371"/>
    </location>
</feature>
<dbReference type="EMBL" id="AP022563">
    <property type="protein sequence ID" value="BBX16441.1"/>
    <property type="molecule type" value="Genomic_DNA"/>
</dbReference>
<reference evidence="4 5" key="1">
    <citation type="journal article" date="2019" name="Emerg. Microbes Infect.">
        <title>Comprehensive subspecies identification of 175 nontuberculous mycobacteria species based on 7547 genomic profiles.</title>
        <authorList>
            <person name="Matsumoto Y."/>
            <person name="Kinjo T."/>
            <person name="Motooka D."/>
            <person name="Nabeya D."/>
            <person name="Jung N."/>
            <person name="Uechi K."/>
            <person name="Horii T."/>
            <person name="Iida T."/>
            <person name="Fujita J."/>
            <person name="Nakamura S."/>
        </authorList>
    </citation>
    <scope>NUCLEOTIDE SEQUENCE [LARGE SCALE GENOMIC DNA]</scope>
    <source>
        <strain evidence="4 5">JCM 6396</strain>
    </source>
</reference>
<dbReference type="SUPFAM" id="SSF53474">
    <property type="entry name" value="alpha/beta-Hydrolases"/>
    <property type="match status" value="1"/>
</dbReference>
<dbReference type="KEGG" id="mdu:MDUV_13010"/>
<evidence type="ECO:0000313" key="4">
    <source>
        <dbReference type="EMBL" id="BBX16441.1"/>
    </source>
</evidence>
<evidence type="ECO:0000256" key="1">
    <source>
        <dbReference type="SAM" id="MobiDB-lite"/>
    </source>
</evidence>
<feature type="domain" description="PE-PPE" evidence="3">
    <location>
        <begin position="94"/>
        <end position="275"/>
    </location>
</feature>
<protein>
    <recommendedName>
        <fullName evidence="3">PE-PPE domain-containing protein</fullName>
    </recommendedName>
</protein>
<dbReference type="AlphaFoldDB" id="A0A7I7JZ06"/>
<accession>A0A7I7JZ06</accession>
<feature type="region of interest" description="Disordered" evidence="1">
    <location>
        <begin position="275"/>
        <end position="448"/>
    </location>
</feature>
<feature type="compositionally biased region" description="Acidic residues" evidence="1">
    <location>
        <begin position="396"/>
        <end position="414"/>
    </location>
</feature>
<keyword evidence="5" id="KW-1185">Reference proteome</keyword>